<dbReference type="PRINTS" id="PR00111">
    <property type="entry name" value="ABHYDROLASE"/>
</dbReference>
<dbReference type="Gene3D" id="3.40.50.1820">
    <property type="entry name" value="alpha/beta hydrolase"/>
    <property type="match status" value="1"/>
</dbReference>
<protein>
    <submittedName>
        <fullName evidence="2">Alpha/beta hydrolase</fullName>
    </submittedName>
</protein>
<proteinExistence type="predicted"/>
<dbReference type="PANTHER" id="PTHR43798:SF5">
    <property type="entry name" value="MONOACYLGLYCEROL LIPASE ABHD6"/>
    <property type="match status" value="1"/>
</dbReference>
<dbReference type="AlphaFoldDB" id="A0A4Z0C244"/>
<dbReference type="GO" id="GO:0047372">
    <property type="term" value="F:monoacylglycerol lipase activity"/>
    <property type="evidence" value="ECO:0007669"/>
    <property type="project" value="TreeGrafter"/>
</dbReference>
<dbReference type="SUPFAM" id="SSF53474">
    <property type="entry name" value="alpha/beta-Hydrolases"/>
    <property type="match status" value="1"/>
</dbReference>
<dbReference type="PRINTS" id="PR00412">
    <property type="entry name" value="EPOXHYDRLASE"/>
</dbReference>
<dbReference type="OrthoDB" id="9799989at2"/>
<evidence type="ECO:0000259" key="1">
    <source>
        <dbReference type="Pfam" id="PF00561"/>
    </source>
</evidence>
<dbReference type="GO" id="GO:0046464">
    <property type="term" value="P:acylglycerol catabolic process"/>
    <property type="evidence" value="ECO:0007669"/>
    <property type="project" value="TreeGrafter"/>
</dbReference>
<dbReference type="InterPro" id="IPR000073">
    <property type="entry name" value="AB_hydrolase_1"/>
</dbReference>
<dbReference type="InterPro" id="IPR029058">
    <property type="entry name" value="AB_hydrolase_fold"/>
</dbReference>
<keyword evidence="2" id="KW-0378">Hydrolase</keyword>
<feature type="domain" description="AB hydrolase-1" evidence="1">
    <location>
        <begin position="66"/>
        <end position="296"/>
    </location>
</feature>
<evidence type="ECO:0000313" key="3">
    <source>
        <dbReference type="Proteomes" id="UP000297564"/>
    </source>
</evidence>
<accession>A0A4Z0C244</accession>
<dbReference type="Proteomes" id="UP000297564">
    <property type="component" value="Unassembled WGS sequence"/>
</dbReference>
<dbReference type="GO" id="GO:0016020">
    <property type="term" value="C:membrane"/>
    <property type="evidence" value="ECO:0007669"/>
    <property type="project" value="TreeGrafter"/>
</dbReference>
<dbReference type="InterPro" id="IPR000639">
    <property type="entry name" value="Epox_hydrolase-like"/>
</dbReference>
<reference evidence="2 3" key="1">
    <citation type="submission" date="2019-03" db="EMBL/GenBank/DDBJ databases">
        <title>Ramlibacter rhizophilus CCTCC AB2015357, whole genome shotgun sequence.</title>
        <authorList>
            <person name="Zhang X."/>
            <person name="Feng G."/>
            <person name="Zhu H."/>
        </authorList>
    </citation>
    <scope>NUCLEOTIDE SEQUENCE [LARGE SCALE GENOMIC DNA]</scope>
    <source>
        <strain evidence="2 3">CCTCC AB2015357</strain>
    </source>
</reference>
<dbReference type="RefSeq" id="WP_135283432.1">
    <property type="nucleotide sequence ID" value="NZ_SMLL01000001.1"/>
</dbReference>
<dbReference type="PANTHER" id="PTHR43798">
    <property type="entry name" value="MONOACYLGLYCEROL LIPASE"/>
    <property type="match status" value="1"/>
</dbReference>
<organism evidence="2 3">
    <name type="scientific">Ramlibacter rhizophilus</name>
    <dbReference type="NCBI Taxonomy" id="1781167"/>
    <lineage>
        <taxon>Bacteria</taxon>
        <taxon>Pseudomonadati</taxon>
        <taxon>Pseudomonadota</taxon>
        <taxon>Betaproteobacteria</taxon>
        <taxon>Burkholderiales</taxon>
        <taxon>Comamonadaceae</taxon>
        <taxon>Ramlibacter</taxon>
    </lineage>
</organism>
<name>A0A4Z0C244_9BURK</name>
<keyword evidence="3" id="KW-1185">Reference proteome</keyword>
<dbReference type="EMBL" id="SMLL01000001">
    <property type="protein sequence ID" value="TFZ04550.1"/>
    <property type="molecule type" value="Genomic_DNA"/>
</dbReference>
<dbReference type="Pfam" id="PF00561">
    <property type="entry name" value="Abhydrolase_1"/>
    <property type="match status" value="1"/>
</dbReference>
<sequence>MKRVLLFALVGAIVALVFAWHATPALFLHPLLSVNRGLSGLQAHTIGAAGHRVHYLAGGPDGVGTPIVMLHGIFAEKDHWVEFARPLTGTWRVIAPDLPGFGDSGRHAHEPYHYEAQVARLRALLDALQLQRVHLAGSSMGGTLAVLFAQEYPERVASVALIGSPHGLRTPKPSTMDTLIDAGQAPLVAATPEQFDRMMDLLFARQPWIPFPVLQRAMSSAKRDAPSNLRVWHEQLQHRYLLDARIGSLRAPTLALWGEADQVFHPSGMQRLRDHLPGARIEALPGLGHLPMMEAPRDTAEAYARFLRSLPPPAGLSARSARP</sequence>
<dbReference type="InterPro" id="IPR050266">
    <property type="entry name" value="AB_hydrolase_sf"/>
</dbReference>
<gene>
    <name evidence="2" type="ORF">EZ242_02030</name>
</gene>
<evidence type="ECO:0000313" key="2">
    <source>
        <dbReference type="EMBL" id="TFZ04550.1"/>
    </source>
</evidence>
<comment type="caution">
    <text evidence="2">The sequence shown here is derived from an EMBL/GenBank/DDBJ whole genome shotgun (WGS) entry which is preliminary data.</text>
</comment>